<dbReference type="GO" id="GO:0071222">
    <property type="term" value="P:cellular response to lipopolysaccharide"/>
    <property type="evidence" value="ECO:0007669"/>
    <property type="project" value="TreeGrafter"/>
</dbReference>
<evidence type="ECO:0000256" key="5">
    <source>
        <dbReference type="ARBA" id="ARBA00022989"/>
    </source>
</evidence>
<evidence type="ECO:0000256" key="6">
    <source>
        <dbReference type="ARBA" id="ARBA00023136"/>
    </source>
</evidence>
<dbReference type="Proteomes" id="UP001152320">
    <property type="component" value="Chromosome 19"/>
</dbReference>
<dbReference type="PROSITE" id="PS51257">
    <property type="entry name" value="PROKAR_LIPOPROTEIN"/>
    <property type="match status" value="1"/>
</dbReference>
<comment type="caution">
    <text evidence="14">The sequence shown here is derived from an EMBL/GenBank/DDBJ whole genome shotgun (WGS) entry which is preliminary data.</text>
</comment>
<keyword evidence="9" id="KW-0325">Glycoprotein</keyword>
<sequence length="531" mass="59416">MASEYRLVFLALILAAYSCIGICSVATCDSPQYMTYGKIGTVNCIFHDDFFSVLWFDTNYYRQSEPILHYQDFTRSGAGYDSGEFDIYPNGSLIINNVSLEHETTFTALYVHSKTEGVVILHIVVVVIVKPKEAFPLINYCGNSSTCFAEVSSTSVNCSVGSARPSLTLTWVARTVEGDRNITTDMSIKSEGLGYTSRATTAYIFHDSPLLVLLVCKSSGLRGILQSNESVFLAQNKNITLLFTQKRSRHIERYTELKLDCTVGNLGFVVWKKVRYNDTNDKTEHETLLYSIFLGKQWTEVFVNGLQLGTNASLVVPVVDVGHEGLYYCIYGDGLTDGSIVYDVTVKVDPVPSYPIVEGCNNQQYCVLESDNEGSLTCKLKGIRPQVQLQWNTVLESDASSISFTNQHLTVTESGETFDVTLTSTYRVIDMSRDRLTIECKVPDSSEKLFNLTTKMDLLFEEDGVDPTNQTNAAPVSNRLTWILPTIVVPLLLLLILCLGVIYRKHWKDNAIKSQMKPEHAEEQMTLKRNS</sequence>
<evidence type="ECO:0000313" key="14">
    <source>
        <dbReference type="EMBL" id="KAJ8023227.1"/>
    </source>
</evidence>
<keyword evidence="10" id="KW-0393">Immunoglobulin domain</keyword>
<organism evidence="14 15">
    <name type="scientific">Holothuria leucospilota</name>
    <name type="common">Black long sea cucumber</name>
    <name type="synonym">Mertensiothuria leucospilota</name>
    <dbReference type="NCBI Taxonomy" id="206669"/>
    <lineage>
        <taxon>Eukaryota</taxon>
        <taxon>Metazoa</taxon>
        <taxon>Echinodermata</taxon>
        <taxon>Eleutherozoa</taxon>
        <taxon>Echinozoa</taxon>
        <taxon>Holothuroidea</taxon>
        <taxon>Aspidochirotacea</taxon>
        <taxon>Aspidochirotida</taxon>
        <taxon>Holothuriidae</taxon>
        <taxon>Holothuria</taxon>
    </lineage>
</organism>
<dbReference type="AlphaFoldDB" id="A0A9Q0YIN9"/>
<keyword evidence="15" id="KW-1185">Reference proteome</keyword>
<keyword evidence="7" id="KW-1015">Disulfide bond</keyword>
<dbReference type="SUPFAM" id="SSF48726">
    <property type="entry name" value="Immunoglobulin"/>
    <property type="match status" value="2"/>
</dbReference>
<evidence type="ECO:0000256" key="10">
    <source>
        <dbReference type="ARBA" id="ARBA00023319"/>
    </source>
</evidence>
<dbReference type="InterPro" id="IPR007110">
    <property type="entry name" value="Ig-like_dom"/>
</dbReference>
<evidence type="ECO:0000256" key="3">
    <source>
        <dbReference type="ARBA" id="ARBA00022692"/>
    </source>
</evidence>
<evidence type="ECO:0000259" key="13">
    <source>
        <dbReference type="PROSITE" id="PS50835"/>
    </source>
</evidence>
<dbReference type="PANTHER" id="PTHR25466:SF14">
    <property type="entry name" value="BUTYROPHILIN SUBFAMILY 2 MEMBER A2-LIKE-RELATED"/>
    <property type="match status" value="1"/>
</dbReference>
<proteinExistence type="predicted"/>
<dbReference type="InterPro" id="IPR051713">
    <property type="entry name" value="T-cell_Activation_Regulation"/>
</dbReference>
<evidence type="ECO:0000256" key="1">
    <source>
        <dbReference type="ARBA" id="ARBA00004251"/>
    </source>
</evidence>
<feature type="transmembrane region" description="Helical" evidence="11">
    <location>
        <begin position="482"/>
        <end position="503"/>
    </location>
</feature>
<evidence type="ECO:0000256" key="9">
    <source>
        <dbReference type="ARBA" id="ARBA00023180"/>
    </source>
</evidence>
<keyword evidence="8" id="KW-0675">Receptor</keyword>
<gene>
    <name evidence="14" type="ORF">HOLleu_35566</name>
</gene>
<evidence type="ECO:0000256" key="7">
    <source>
        <dbReference type="ARBA" id="ARBA00023157"/>
    </source>
</evidence>
<dbReference type="EMBL" id="JAIZAY010000019">
    <property type="protein sequence ID" value="KAJ8023227.1"/>
    <property type="molecule type" value="Genomic_DNA"/>
</dbReference>
<dbReference type="PANTHER" id="PTHR25466">
    <property type="entry name" value="T-LYMPHOCYTE ACTIVATION ANTIGEN"/>
    <property type="match status" value="1"/>
</dbReference>
<dbReference type="InterPro" id="IPR036179">
    <property type="entry name" value="Ig-like_dom_sf"/>
</dbReference>
<keyword evidence="6 11" id="KW-0472">Membrane</keyword>
<evidence type="ECO:0000313" key="15">
    <source>
        <dbReference type="Proteomes" id="UP001152320"/>
    </source>
</evidence>
<dbReference type="OrthoDB" id="427518at2759"/>
<feature type="chain" id="PRO_5040277656" description="Ig-like domain-containing protein" evidence="12">
    <location>
        <begin position="22"/>
        <end position="531"/>
    </location>
</feature>
<evidence type="ECO:0000256" key="4">
    <source>
        <dbReference type="ARBA" id="ARBA00022729"/>
    </source>
</evidence>
<protein>
    <recommendedName>
        <fullName evidence="13">Ig-like domain-containing protein</fullName>
    </recommendedName>
</protein>
<dbReference type="GO" id="GO:0006955">
    <property type="term" value="P:immune response"/>
    <property type="evidence" value="ECO:0007669"/>
    <property type="project" value="TreeGrafter"/>
</dbReference>
<evidence type="ECO:0000256" key="11">
    <source>
        <dbReference type="SAM" id="Phobius"/>
    </source>
</evidence>
<name>A0A9Q0YIN9_HOLLE</name>
<reference evidence="14" key="1">
    <citation type="submission" date="2021-10" db="EMBL/GenBank/DDBJ databases">
        <title>Tropical sea cucumber genome reveals ecological adaptation and Cuvierian tubules defense mechanism.</title>
        <authorList>
            <person name="Chen T."/>
        </authorList>
    </citation>
    <scope>NUCLEOTIDE SEQUENCE</scope>
    <source>
        <strain evidence="14">Nanhai2018</strain>
        <tissue evidence="14">Muscle</tissue>
    </source>
</reference>
<keyword evidence="3 11" id="KW-0812">Transmembrane</keyword>
<dbReference type="PROSITE" id="PS50835">
    <property type="entry name" value="IG_LIKE"/>
    <property type="match status" value="1"/>
</dbReference>
<keyword evidence="5 11" id="KW-1133">Transmembrane helix</keyword>
<feature type="signal peptide" evidence="12">
    <location>
        <begin position="1"/>
        <end position="21"/>
    </location>
</feature>
<accession>A0A9Q0YIN9</accession>
<keyword evidence="2" id="KW-1003">Cell membrane</keyword>
<comment type="subcellular location">
    <subcellularLocation>
        <location evidence="1">Cell membrane</location>
        <topology evidence="1">Single-pass type I membrane protein</topology>
    </subcellularLocation>
</comment>
<dbReference type="Gene3D" id="2.60.40.10">
    <property type="entry name" value="Immunoglobulins"/>
    <property type="match status" value="1"/>
</dbReference>
<dbReference type="GO" id="GO:0009897">
    <property type="term" value="C:external side of plasma membrane"/>
    <property type="evidence" value="ECO:0007669"/>
    <property type="project" value="TreeGrafter"/>
</dbReference>
<dbReference type="GO" id="GO:0007166">
    <property type="term" value="P:cell surface receptor signaling pathway"/>
    <property type="evidence" value="ECO:0007669"/>
    <property type="project" value="TreeGrafter"/>
</dbReference>
<keyword evidence="4 12" id="KW-0732">Signal</keyword>
<evidence type="ECO:0000256" key="12">
    <source>
        <dbReference type="SAM" id="SignalP"/>
    </source>
</evidence>
<evidence type="ECO:0000256" key="8">
    <source>
        <dbReference type="ARBA" id="ARBA00023170"/>
    </source>
</evidence>
<feature type="domain" description="Ig-like" evidence="13">
    <location>
        <begin position="352"/>
        <end position="451"/>
    </location>
</feature>
<dbReference type="InterPro" id="IPR013783">
    <property type="entry name" value="Ig-like_fold"/>
</dbReference>
<evidence type="ECO:0000256" key="2">
    <source>
        <dbReference type="ARBA" id="ARBA00022475"/>
    </source>
</evidence>